<name>A0AA96ERW9_9VIRU</name>
<reference evidence="1" key="1">
    <citation type="submission" date="2023-07" db="EMBL/GenBank/DDBJ databases">
        <authorList>
            <person name="Xia Y."/>
        </authorList>
    </citation>
    <scope>NUCLEOTIDE SEQUENCE</scope>
    <source>
        <strain evidence="1">F</strain>
    </source>
</reference>
<protein>
    <submittedName>
        <fullName evidence="1">Uncharacterized protein</fullName>
    </submittedName>
</protein>
<sequence>MEDFDTLVTELFRPDGSSLRLKEGRRDGWKYTVEENFLEDKRHGPYSITQRKEDVSFRCCANFNKGELMGEIRISKNNETCYFKFDGFLPVKVENDSGETSFISFKTCTLFLNEKEYSQVGVCHANIDVGTLHFFAARLGRCL</sequence>
<proteinExistence type="predicted"/>
<accession>A0AA96ERW9</accession>
<organism evidence="1">
    <name type="scientific">Marseillevirus sp</name>
    <dbReference type="NCBI Taxonomy" id="2809551"/>
    <lineage>
        <taxon>Viruses</taxon>
        <taxon>Varidnaviria</taxon>
        <taxon>Bamfordvirae</taxon>
        <taxon>Nucleocytoviricota</taxon>
        <taxon>Megaviricetes</taxon>
        <taxon>Pimascovirales</taxon>
        <taxon>Pimascovirales incertae sedis</taxon>
        <taxon>Marseilleviridae</taxon>
        <taxon>Marseillevirus</taxon>
    </lineage>
</organism>
<dbReference type="EMBL" id="OR343188">
    <property type="protein sequence ID" value="WNL49551.1"/>
    <property type="molecule type" value="Genomic_DNA"/>
</dbReference>
<evidence type="ECO:0000313" key="1">
    <source>
        <dbReference type="EMBL" id="WNL49551.1"/>
    </source>
</evidence>
<gene>
    <name evidence="1" type="ORF">MarFTMF_035</name>
</gene>